<sequence>MDSTPLPGPTTAPDFQQVRKYLRSIQQREALGSFIKTGWKPTELGEFARAVFLASGKTYPTAASYQYAIEKGADHPYAVETLATLRAPGFTMPPFDRPEPKRYAWDDPDSPEHTAELRADIEEMARLWRKREASWHDQPQPVEAQPIPKALWRKLFKLRNRYHTLADTLQCEALSEESQTDVPTIARCLRNRSYRTNGLECPEPNAPISKAFWMKCFERRARYSSLAETLEHEGLKEFR</sequence>
<name>A0A6P1BNP8_9BRAD</name>
<dbReference type="AlphaFoldDB" id="A0A6P1BNP8"/>
<dbReference type="RefSeq" id="WP_163158160.1">
    <property type="nucleotide sequence ID" value="NZ_VKHP01000120.1"/>
</dbReference>
<reference evidence="1 2" key="1">
    <citation type="journal article" date="2020" name="Arch. Microbiol.">
        <title>Bradyrhizobium uaiense sp. nov., a new highly efficient cowpea symbiont.</title>
        <authorList>
            <person name="Cabral Michel D."/>
            <person name="Azarias Guimaraes A."/>
            <person name="Martins da Costa E."/>
            <person name="Soares de Carvalho T."/>
            <person name="Balsanelli E."/>
            <person name="Willems A."/>
            <person name="Maltempi de Souza E."/>
            <person name="de Souza Moreira F.M."/>
        </authorList>
    </citation>
    <scope>NUCLEOTIDE SEQUENCE [LARGE SCALE GENOMIC DNA]</scope>
    <source>
        <strain evidence="1 2">UFLA 03-164</strain>
    </source>
</reference>
<accession>A0A6P1BNP8</accession>
<keyword evidence="2" id="KW-1185">Reference proteome</keyword>
<gene>
    <name evidence="1" type="ORF">FNJ47_26085</name>
</gene>
<evidence type="ECO:0000313" key="2">
    <source>
        <dbReference type="Proteomes" id="UP000468531"/>
    </source>
</evidence>
<dbReference type="EMBL" id="VKHP01000120">
    <property type="protein sequence ID" value="NEU99201.1"/>
    <property type="molecule type" value="Genomic_DNA"/>
</dbReference>
<evidence type="ECO:0000313" key="1">
    <source>
        <dbReference type="EMBL" id="NEU99201.1"/>
    </source>
</evidence>
<proteinExistence type="predicted"/>
<protein>
    <submittedName>
        <fullName evidence="1">Uncharacterized protein</fullName>
    </submittedName>
</protein>
<dbReference type="Proteomes" id="UP000468531">
    <property type="component" value="Unassembled WGS sequence"/>
</dbReference>
<organism evidence="1 2">
    <name type="scientific">Bradyrhizobium uaiense</name>
    <dbReference type="NCBI Taxonomy" id="2594946"/>
    <lineage>
        <taxon>Bacteria</taxon>
        <taxon>Pseudomonadati</taxon>
        <taxon>Pseudomonadota</taxon>
        <taxon>Alphaproteobacteria</taxon>
        <taxon>Hyphomicrobiales</taxon>
        <taxon>Nitrobacteraceae</taxon>
        <taxon>Bradyrhizobium</taxon>
    </lineage>
</organism>
<comment type="caution">
    <text evidence="1">The sequence shown here is derived from an EMBL/GenBank/DDBJ whole genome shotgun (WGS) entry which is preliminary data.</text>
</comment>